<protein>
    <submittedName>
        <fullName evidence="2">Uncharacterized protein</fullName>
    </submittedName>
</protein>
<comment type="caution">
    <text evidence="2">The sequence shown here is derived from an EMBL/GenBank/DDBJ whole genome shotgun (WGS) entry which is preliminary data.</text>
</comment>
<evidence type="ECO:0000313" key="3">
    <source>
        <dbReference type="Proteomes" id="UP000004810"/>
    </source>
</evidence>
<name>J9AAE9_WUCBA</name>
<sequence length="128" mass="14853">MERLRKSNACLKKEKNKYCLQEDYRRALRRNGRQSYQRGNEQNKSINDGEKPVMNLFDPCKVPTGRSYFTLCSNIPPGDCLLHSCLILKHDDRAAKSVRISRSRYSTSTDGGWQSLPVGWRNVRKVFL</sequence>
<accession>J9AAE9</accession>
<proteinExistence type="predicted"/>
<dbReference type="AlphaFoldDB" id="J9AAE9"/>
<gene>
    <name evidence="2" type="ORF">WUBG_18147</name>
</gene>
<evidence type="ECO:0000256" key="1">
    <source>
        <dbReference type="SAM" id="MobiDB-lite"/>
    </source>
</evidence>
<evidence type="ECO:0000313" key="2">
    <source>
        <dbReference type="EMBL" id="EJW70950.1"/>
    </source>
</evidence>
<feature type="compositionally biased region" description="Polar residues" evidence="1">
    <location>
        <begin position="33"/>
        <end position="46"/>
    </location>
</feature>
<organism evidence="2 3">
    <name type="scientific">Wuchereria bancrofti</name>
    <dbReference type="NCBI Taxonomy" id="6293"/>
    <lineage>
        <taxon>Eukaryota</taxon>
        <taxon>Metazoa</taxon>
        <taxon>Ecdysozoa</taxon>
        <taxon>Nematoda</taxon>
        <taxon>Chromadorea</taxon>
        <taxon>Rhabditida</taxon>
        <taxon>Spirurina</taxon>
        <taxon>Spiruromorpha</taxon>
        <taxon>Filarioidea</taxon>
        <taxon>Onchocercidae</taxon>
        <taxon>Wuchereria</taxon>
    </lineage>
</organism>
<dbReference type="Proteomes" id="UP000004810">
    <property type="component" value="Unassembled WGS sequence"/>
</dbReference>
<dbReference type="EMBL" id="ADBV01020023">
    <property type="protein sequence ID" value="EJW70950.1"/>
    <property type="molecule type" value="Genomic_DNA"/>
</dbReference>
<reference evidence="3" key="1">
    <citation type="submission" date="2012-08" db="EMBL/GenBank/DDBJ databases">
        <title>The Genome Sequence of Wuchereria bancrofti.</title>
        <authorList>
            <person name="Nutman T.B."/>
            <person name="Fink D.L."/>
            <person name="Russ C."/>
            <person name="Young S."/>
            <person name="Zeng Q."/>
            <person name="Koehrsen M."/>
            <person name="Alvarado L."/>
            <person name="Berlin A."/>
            <person name="Chapman S.B."/>
            <person name="Chen Z."/>
            <person name="Freedman E."/>
            <person name="Gellesch M."/>
            <person name="Goldberg J."/>
            <person name="Griggs A."/>
            <person name="Gujja S."/>
            <person name="Heilman E.R."/>
            <person name="Heiman D."/>
            <person name="Hepburn T."/>
            <person name="Howarth C."/>
            <person name="Jen D."/>
            <person name="Larson L."/>
            <person name="Lewis B."/>
            <person name="Mehta T."/>
            <person name="Park D."/>
            <person name="Pearson M."/>
            <person name="Roberts A."/>
            <person name="Saif S."/>
            <person name="Shea T."/>
            <person name="Shenoy N."/>
            <person name="Sisk P."/>
            <person name="Stolte C."/>
            <person name="Sykes S."/>
            <person name="Walk T."/>
            <person name="White J."/>
            <person name="Yandava C."/>
            <person name="Haas B."/>
            <person name="Henn M.R."/>
            <person name="Nusbaum C."/>
            <person name="Birren B."/>
        </authorList>
    </citation>
    <scope>NUCLEOTIDE SEQUENCE [LARGE SCALE GENOMIC DNA]</scope>
    <source>
        <strain evidence="3">NA</strain>
    </source>
</reference>
<feature type="region of interest" description="Disordered" evidence="1">
    <location>
        <begin position="30"/>
        <end position="51"/>
    </location>
</feature>